<dbReference type="SUPFAM" id="SSF56219">
    <property type="entry name" value="DNase I-like"/>
    <property type="match status" value="1"/>
</dbReference>
<dbReference type="EMBL" id="PUBV01000005">
    <property type="protein sequence ID" value="PWB08647.1"/>
    <property type="molecule type" value="Genomic_DNA"/>
</dbReference>
<evidence type="ECO:0000259" key="3">
    <source>
        <dbReference type="Pfam" id="PF00149"/>
    </source>
</evidence>
<dbReference type="PANTHER" id="PTHR14859:SF15">
    <property type="entry name" value="ENDONUCLEASE_EXONUCLEASE_PHOSPHATASE DOMAIN-CONTAINING PROTEIN"/>
    <property type="match status" value="1"/>
</dbReference>
<dbReference type="GO" id="GO:0004519">
    <property type="term" value="F:endonuclease activity"/>
    <property type="evidence" value="ECO:0007669"/>
    <property type="project" value="UniProtKB-KW"/>
</dbReference>
<dbReference type="InterPro" id="IPR004843">
    <property type="entry name" value="Calcineurin-like_PHP"/>
</dbReference>
<dbReference type="GO" id="GO:0003993">
    <property type="term" value="F:acid phosphatase activity"/>
    <property type="evidence" value="ECO:0007669"/>
    <property type="project" value="InterPro"/>
</dbReference>
<feature type="domain" description="Calcineurin-like phosphoesterase" evidence="3">
    <location>
        <begin position="367"/>
        <end position="558"/>
    </location>
</feature>
<dbReference type="Gene3D" id="2.60.40.380">
    <property type="entry name" value="Purple acid phosphatase-like, N-terminal"/>
    <property type="match status" value="1"/>
</dbReference>
<organism evidence="6 7">
    <name type="scientific">Paramuribaculum intestinale</name>
    <dbReference type="NCBI Taxonomy" id="2094151"/>
    <lineage>
        <taxon>Bacteria</taxon>
        <taxon>Pseudomonadati</taxon>
        <taxon>Bacteroidota</taxon>
        <taxon>Bacteroidia</taxon>
        <taxon>Bacteroidales</taxon>
        <taxon>Muribaculaceae</taxon>
        <taxon>Paramuribaculum</taxon>
    </lineage>
</organism>
<feature type="domain" description="Endonuclease/exonuclease/phosphatase" evidence="4">
    <location>
        <begin position="31"/>
        <end position="239"/>
    </location>
</feature>
<feature type="signal peptide" evidence="2">
    <location>
        <begin position="1"/>
        <end position="22"/>
    </location>
</feature>
<accession>A0A2V1J1R8</accession>
<comment type="caution">
    <text evidence="6">The sequence shown here is derived from an EMBL/GenBank/DDBJ whole genome shotgun (WGS) entry which is preliminary data.</text>
</comment>
<evidence type="ECO:0000259" key="4">
    <source>
        <dbReference type="Pfam" id="PF03372"/>
    </source>
</evidence>
<keyword evidence="6" id="KW-0378">Hydrolase</keyword>
<dbReference type="Pfam" id="PF00149">
    <property type="entry name" value="Metallophos"/>
    <property type="match status" value="1"/>
</dbReference>
<reference evidence="7" key="1">
    <citation type="submission" date="2018-02" db="EMBL/GenBank/DDBJ databases">
        <authorList>
            <person name="Clavel T."/>
            <person name="Strowig T."/>
        </authorList>
    </citation>
    <scope>NUCLEOTIDE SEQUENCE [LARGE SCALE GENOMIC DNA]</scope>
    <source>
        <strain evidence="7">DSM 100764</strain>
    </source>
</reference>
<dbReference type="Pfam" id="PF16656">
    <property type="entry name" value="Pur_ac_phosph_N"/>
    <property type="match status" value="1"/>
</dbReference>
<name>A0A2V1J1R8_9BACT</name>
<dbReference type="InterPro" id="IPR029052">
    <property type="entry name" value="Metallo-depent_PP-like"/>
</dbReference>
<keyword evidence="6" id="KW-0540">Nuclease</keyword>
<evidence type="ECO:0000313" key="6">
    <source>
        <dbReference type="EMBL" id="PWB08647.1"/>
    </source>
</evidence>
<dbReference type="AlphaFoldDB" id="A0A2V1J1R8"/>
<keyword evidence="7" id="KW-1185">Reference proteome</keyword>
<dbReference type="SUPFAM" id="SSF56300">
    <property type="entry name" value="Metallo-dependent phosphatases"/>
    <property type="match status" value="1"/>
</dbReference>
<dbReference type="InterPro" id="IPR008963">
    <property type="entry name" value="Purple_acid_Pase-like_N"/>
</dbReference>
<evidence type="ECO:0000256" key="2">
    <source>
        <dbReference type="SAM" id="SignalP"/>
    </source>
</evidence>
<dbReference type="GO" id="GO:0016020">
    <property type="term" value="C:membrane"/>
    <property type="evidence" value="ECO:0007669"/>
    <property type="project" value="GOC"/>
</dbReference>
<feature type="domain" description="Purple acid phosphatase N-terminal" evidence="5">
    <location>
        <begin position="264"/>
        <end position="334"/>
    </location>
</feature>
<dbReference type="Pfam" id="PF03372">
    <property type="entry name" value="Exo_endo_phos"/>
    <property type="match status" value="1"/>
</dbReference>
<proteinExistence type="predicted"/>
<protein>
    <submittedName>
        <fullName evidence="6">Endonuclease</fullName>
    </submittedName>
</protein>
<dbReference type="GO" id="GO:0046872">
    <property type="term" value="F:metal ion binding"/>
    <property type="evidence" value="ECO:0007669"/>
    <property type="project" value="InterPro"/>
</dbReference>
<dbReference type="Gene3D" id="3.60.10.10">
    <property type="entry name" value="Endonuclease/exonuclease/phosphatase"/>
    <property type="match status" value="1"/>
</dbReference>
<evidence type="ECO:0000313" key="7">
    <source>
        <dbReference type="Proteomes" id="UP000244925"/>
    </source>
</evidence>
<dbReference type="InterPro" id="IPR005135">
    <property type="entry name" value="Endo/exonuclease/phosphatase"/>
</dbReference>
<dbReference type="InterPro" id="IPR015914">
    <property type="entry name" value="PAPs_N"/>
</dbReference>
<gene>
    <name evidence="6" type="ORF">C5O25_03735</name>
</gene>
<dbReference type="PANTHER" id="PTHR14859">
    <property type="entry name" value="CALCOFLUOR WHITE HYPERSENSITIVE PROTEIN PRECURSOR"/>
    <property type="match status" value="1"/>
</dbReference>
<sequence length="612" mass="67261">MKQLKKIIAATALLATVTGASASQPGSTRIMSYNIRNGVGYDNQRNIQRTANVVLRSQPDIVAIQEVDSVTGRSGGTYVLGDLAEATGMHAYFAPAIDYDGGKYGIGLLTREEPLSVKRVSLPGREEARALLIAEFPGYVAACTHLSLTPEDAMASVEIIRQAVTQSGKPAVVCGDLNSFPESDVIRSLERDFTRVCDNNPTFPAPSPQEKIDYIFVSRGSGAASRGYKVIDAPVESDHRPIIADITLPAPADAIIYHQPYLQNMSQDGAVTVMYQTRPLCTSSVEYGTDTLNTISARQFVAGQEAVHDIEHRVRLTGLTPGQRYFYRVRAREITENKAYHKTFGNESVTPWHTFTVPSPSQKDFTAAIVNDMHCFPATITAMAEVAMKHNPDFVVFNGDCMAEPATRMQAVHDIHLMADAFGLADRPGIFIRGNHEIRNAYSSGQPSLVESANGLTYGAFNWGDTRFVTLDCGEDKPDTTWVYYGLNDFSRLRQEQTDFLRGELSSKAFKKAGRRVLIHHIPVWGNTDSYRPCTDMWAPLLAKAPFDVNLTGHTHEYKRIDPTQGQNPFPVIVGGGYKLDGATVMILRRRGDEMTLTVLGADGRTIDTISL</sequence>
<dbReference type="InterPro" id="IPR036691">
    <property type="entry name" value="Endo/exonu/phosph_ase_sf"/>
</dbReference>
<evidence type="ECO:0000256" key="1">
    <source>
        <dbReference type="ARBA" id="ARBA00022729"/>
    </source>
</evidence>
<dbReference type="InterPro" id="IPR051916">
    <property type="entry name" value="GPI-anchor_lipid_remodeler"/>
</dbReference>
<dbReference type="GO" id="GO:0006506">
    <property type="term" value="P:GPI anchor biosynthetic process"/>
    <property type="evidence" value="ECO:0007669"/>
    <property type="project" value="TreeGrafter"/>
</dbReference>
<dbReference type="Proteomes" id="UP000244925">
    <property type="component" value="Unassembled WGS sequence"/>
</dbReference>
<feature type="chain" id="PRO_5016173326" evidence="2">
    <location>
        <begin position="23"/>
        <end position="612"/>
    </location>
</feature>
<keyword evidence="6" id="KW-0255">Endonuclease</keyword>
<evidence type="ECO:0000259" key="5">
    <source>
        <dbReference type="Pfam" id="PF16656"/>
    </source>
</evidence>
<dbReference type="Gene3D" id="3.60.21.10">
    <property type="match status" value="1"/>
</dbReference>
<dbReference type="GeneID" id="93425550"/>
<dbReference type="RefSeq" id="WP_107035393.1">
    <property type="nucleotide sequence ID" value="NZ_CP098825.1"/>
</dbReference>
<keyword evidence="1 2" id="KW-0732">Signal</keyword>
<dbReference type="SUPFAM" id="SSF49363">
    <property type="entry name" value="Purple acid phosphatase, N-terminal domain"/>
    <property type="match status" value="1"/>
</dbReference>